<dbReference type="AlphaFoldDB" id="A0A518C4S6"/>
<evidence type="ECO:0000313" key="3">
    <source>
        <dbReference type="Proteomes" id="UP000318626"/>
    </source>
</evidence>
<keyword evidence="1" id="KW-0472">Membrane</keyword>
<dbReference type="KEGG" id="bvo:Pan97_12110"/>
<dbReference type="EMBL" id="CP036289">
    <property type="protein sequence ID" value="QDU74206.1"/>
    <property type="molecule type" value="Genomic_DNA"/>
</dbReference>
<dbReference type="OrthoDB" id="273562at2"/>
<proteinExistence type="predicted"/>
<evidence type="ECO:0000313" key="2">
    <source>
        <dbReference type="EMBL" id="QDU74206.1"/>
    </source>
</evidence>
<evidence type="ECO:0000256" key="1">
    <source>
        <dbReference type="SAM" id="Phobius"/>
    </source>
</evidence>
<keyword evidence="3" id="KW-1185">Reference proteome</keyword>
<dbReference type="RefSeq" id="WP_144971200.1">
    <property type="nucleotide sequence ID" value="NZ_CP036289.1"/>
</dbReference>
<accession>A0A518C4S6</accession>
<reference evidence="3" key="1">
    <citation type="submission" date="2019-02" db="EMBL/GenBank/DDBJ databases">
        <title>Deep-cultivation of Planctomycetes and their phenomic and genomic characterization uncovers novel biology.</title>
        <authorList>
            <person name="Wiegand S."/>
            <person name="Jogler M."/>
            <person name="Boedeker C."/>
            <person name="Pinto D."/>
            <person name="Vollmers J."/>
            <person name="Rivas-Marin E."/>
            <person name="Kohn T."/>
            <person name="Peeters S.H."/>
            <person name="Heuer A."/>
            <person name="Rast P."/>
            <person name="Oberbeckmann S."/>
            <person name="Bunk B."/>
            <person name="Jeske O."/>
            <person name="Meyerdierks A."/>
            <person name="Storesund J.E."/>
            <person name="Kallscheuer N."/>
            <person name="Luecker S."/>
            <person name="Lage O.M."/>
            <person name="Pohl T."/>
            <person name="Merkel B.J."/>
            <person name="Hornburger P."/>
            <person name="Mueller R.-W."/>
            <person name="Bruemmer F."/>
            <person name="Labrenz M."/>
            <person name="Spormann A.M."/>
            <person name="Op den Camp H."/>
            <person name="Overmann J."/>
            <person name="Amann R."/>
            <person name="Jetten M.S.M."/>
            <person name="Mascher T."/>
            <person name="Medema M.H."/>
            <person name="Devos D.P."/>
            <person name="Kaster A.-K."/>
            <person name="Ovreas L."/>
            <person name="Rohde M."/>
            <person name="Galperin M.Y."/>
            <person name="Jogler C."/>
        </authorList>
    </citation>
    <scope>NUCLEOTIDE SEQUENCE [LARGE SCALE GENOMIC DNA]</scope>
    <source>
        <strain evidence="3">Pan97</strain>
    </source>
</reference>
<sequence length="198" mass="22400">MNNPYQSPLESRQETSPSPWWYLLFYRLYGPVWYLGLTLLIFSWFEMVAHAAGGVGIAMLVFAYGGNYLVPRLAGKRPEEFVVLDSRMLKTRGEDYRQTMLHFLDGATLMLDGAAFRMQPVNEIACGLYTYNAELTDSEADEITQHAQSVFDLLMRECPEFESAVCGKQFRISILLRSMNDTAIICRLSDGKNPLAGS</sequence>
<keyword evidence="1" id="KW-1133">Transmembrane helix</keyword>
<feature type="transmembrane region" description="Helical" evidence="1">
    <location>
        <begin position="20"/>
        <end position="45"/>
    </location>
</feature>
<gene>
    <name evidence="2" type="ORF">Pan97_12110</name>
</gene>
<dbReference type="Proteomes" id="UP000318626">
    <property type="component" value="Chromosome"/>
</dbReference>
<feature type="transmembrane region" description="Helical" evidence="1">
    <location>
        <begin position="51"/>
        <end position="70"/>
    </location>
</feature>
<name>A0A518C4S6_9BACT</name>
<keyword evidence="1" id="KW-0812">Transmembrane</keyword>
<organism evidence="2 3">
    <name type="scientific">Bremerella volcania</name>
    <dbReference type="NCBI Taxonomy" id="2527984"/>
    <lineage>
        <taxon>Bacteria</taxon>
        <taxon>Pseudomonadati</taxon>
        <taxon>Planctomycetota</taxon>
        <taxon>Planctomycetia</taxon>
        <taxon>Pirellulales</taxon>
        <taxon>Pirellulaceae</taxon>
        <taxon>Bremerella</taxon>
    </lineage>
</organism>
<protein>
    <submittedName>
        <fullName evidence="2">Uncharacterized protein</fullName>
    </submittedName>
</protein>